<accession>A0A8S1QX81</accession>
<evidence type="ECO:0000313" key="2">
    <source>
        <dbReference type="Proteomes" id="UP000692954"/>
    </source>
</evidence>
<keyword evidence="2" id="KW-1185">Reference proteome</keyword>
<sequence>MNKLKNNIIRSIPNLHQDSKVEYGKILSAIKPNELKEPKTAKYMQLDLKNKINQSIRENVTSVSSERQQPKKVKKTDGNVEKIVELIKKDLLPMFNIQNDRIEKLERRFKIKNESEDDSDLFKSSIISDKKSNSVVVESEVQNLSVSVDEIKKNLSHLDNFVKYQFIKRKCQESDASENKSQSLILQIQSKISTEIIQQKIEFQRTNKQIQEYMSIQLQEIKDWINNIQIDQQKDTEIKLNQMETQFYQFLYQPLEVLRQIQTNQNDIQIQIKKLDQILNSSILQNKIQNFKDEIICCKQDCNKEIVKINCHHSYHKECLEKQIEENLKEKKNISCKECSTQIQLNIIRQTDISPKILDQILKEQLQQMMTFSKKDTIQCLKCGFLYMYDQSQGNQQNDCVQCT</sequence>
<reference evidence="1" key="1">
    <citation type="submission" date="2021-01" db="EMBL/GenBank/DDBJ databases">
        <authorList>
            <consortium name="Genoscope - CEA"/>
            <person name="William W."/>
        </authorList>
    </citation>
    <scope>NUCLEOTIDE SEQUENCE</scope>
</reference>
<organism evidence="1 2">
    <name type="scientific">Paramecium sonneborni</name>
    <dbReference type="NCBI Taxonomy" id="65129"/>
    <lineage>
        <taxon>Eukaryota</taxon>
        <taxon>Sar</taxon>
        <taxon>Alveolata</taxon>
        <taxon>Ciliophora</taxon>
        <taxon>Intramacronucleata</taxon>
        <taxon>Oligohymenophorea</taxon>
        <taxon>Peniculida</taxon>
        <taxon>Parameciidae</taxon>
        <taxon>Paramecium</taxon>
    </lineage>
</organism>
<comment type="caution">
    <text evidence="1">The sequence shown here is derived from an EMBL/GenBank/DDBJ whole genome shotgun (WGS) entry which is preliminary data.</text>
</comment>
<dbReference type="AlphaFoldDB" id="A0A8S1QX81"/>
<name>A0A8S1QX81_9CILI</name>
<proteinExistence type="predicted"/>
<evidence type="ECO:0008006" key="3">
    <source>
        <dbReference type="Google" id="ProtNLM"/>
    </source>
</evidence>
<evidence type="ECO:0000313" key="1">
    <source>
        <dbReference type="EMBL" id="CAD8119625.1"/>
    </source>
</evidence>
<dbReference type="EMBL" id="CAJJDN010000122">
    <property type="protein sequence ID" value="CAD8119625.1"/>
    <property type="molecule type" value="Genomic_DNA"/>
</dbReference>
<protein>
    <recommendedName>
        <fullName evidence="3">RING-type domain-containing protein</fullName>
    </recommendedName>
</protein>
<dbReference type="Proteomes" id="UP000692954">
    <property type="component" value="Unassembled WGS sequence"/>
</dbReference>
<dbReference type="OrthoDB" id="307648at2759"/>
<gene>
    <name evidence="1" type="ORF">PSON_ATCC_30995.1.T1220043</name>
</gene>